<organism evidence="1 2">
    <name type="scientific">Candidatus Methanoperedens nitratireducens</name>
    <dbReference type="NCBI Taxonomy" id="1392998"/>
    <lineage>
        <taxon>Archaea</taxon>
        <taxon>Methanobacteriati</taxon>
        <taxon>Methanobacteriota</taxon>
        <taxon>Stenosarchaea group</taxon>
        <taxon>Methanomicrobia</taxon>
        <taxon>Methanosarcinales</taxon>
        <taxon>ANME-2 cluster</taxon>
        <taxon>Candidatus Methanoperedentaceae</taxon>
        <taxon>Candidatus Methanoperedens</taxon>
    </lineage>
</organism>
<comment type="caution">
    <text evidence="1">The sequence shown here is derived from an EMBL/GenBank/DDBJ whole genome shotgun (WGS) entry which is preliminary data.</text>
</comment>
<dbReference type="AlphaFoldDB" id="A0A0P7ZM41"/>
<name>A0A0P7ZM41_9EURY</name>
<evidence type="ECO:0000313" key="1">
    <source>
        <dbReference type="EMBL" id="KPQ45327.1"/>
    </source>
</evidence>
<sequence>MSEAILNQRILDELTFMKEKILKIEIQINEINDDLHQVRPDYLIRLKKIDQGKFISRKDFEKELAD</sequence>
<reference evidence="1 2" key="1">
    <citation type="submission" date="2015-09" db="EMBL/GenBank/DDBJ databases">
        <title>A metagenomics-based metabolic model of nitrate-dependent anaerobic oxidation of methane by Methanoperedens-like archaea.</title>
        <authorList>
            <person name="Arshad A."/>
            <person name="Speth D.R."/>
            <person name="De Graaf R.M."/>
            <person name="Op Den Camp H.J."/>
            <person name="Jetten M.S."/>
            <person name="Welte C.U."/>
        </authorList>
    </citation>
    <scope>NUCLEOTIDE SEQUENCE [LARGE SCALE GENOMIC DNA]</scope>
</reference>
<dbReference type="Proteomes" id="UP000050360">
    <property type="component" value="Unassembled WGS sequence"/>
</dbReference>
<gene>
    <name evidence="1" type="ORF">MPEBLZ_00079</name>
</gene>
<accession>A0A0P7ZM41</accession>
<proteinExistence type="predicted"/>
<evidence type="ECO:0000313" key="2">
    <source>
        <dbReference type="Proteomes" id="UP000050360"/>
    </source>
</evidence>
<dbReference type="EMBL" id="LKCM01000011">
    <property type="protein sequence ID" value="KPQ45327.1"/>
    <property type="molecule type" value="Genomic_DNA"/>
</dbReference>
<protein>
    <submittedName>
        <fullName evidence="1">Uncharacterized protein</fullName>
    </submittedName>
</protein>